<dbReference type="EMBL" id="PNIE01000027">
    <property type="protein sequence ID" value="PMP63798.1"/>
    <property type="molecule type" value="Genomic_DNA"/>
</dbReference>
<evidence type="ECO:0000313" key="2">
    <source>
        <dbReference type="Proteomes" id="UP000235731"/>
    </source>
</evidence>
<evidence type="ECO:0000313" key="1">
    <source>
        <dbReference type="EMBL" id="PMP63798.1"/>
    </source>
</evidence>
<dbReference type="AlphaFoldDB" id="A0A2N7PKH8"/>
<reference evidence="1 2" key="1">
    <citation type="submission" date="2018-01" db="EMBL/GenBank/DDBJ databases">
        <title>Metagenomic assembled genomes from two thermal pools in the Uzon Caldera, Kamchatka, Russia.</title>
        <authorList>
            <person name="Wilkins L."/>
            <person name="Ettinger C."/>
        </authorList>
    </citation>
    <scope>NUCLEOTIDE SEQUENCE [LARGE SCALE GENOMIC DNA]</scope>
    <source>
        <strain evidence="1">ZAV-15</strain>
    </source>
</reference>
<organism evidence="1 2">
    <name type="scientific">Caldimicrobium thiodismutans</name>
    <dbReference type="NCBI Taxonomy" id="1653476"/>
    <lineage>
        <taxon>Bacteria</taxon>
        <taxon>Pseudomonadati</taxon>
        <taxon>Thermodesulfobacteriota</taxon>
        <taxon>Thermodesulfobacteria</taxon>
        <taxon>Thermodesulfobacteriales</taxon>
        <taxon>Thermodesulfobacteriaceae</taxon>
        <taxon>Caldimicrobium</taxon>
    </lineage>
</organism>
<accession>A0A2N7PKH8</accession>
<proteinExistence type="predicted"/>
<comment type="caution">
    <text evidence="1">The sequence shown here is derived from an EMBL/GenBank/DDBJ whole genome shotgun (WGS) entry which is preliminary data.</text>
</comment>
<name>A0A2N7PKH8_9BACT</name>
<dbReference type="Proteomes" id="UP000235731">
    <property type="component" value="Unassembled WGS sequence"/>
</dbReference>
<sequence>MQERDSLLTIKDWIESFWQFQEEDIKFFLEDLKEKLQNPKEFLRELKTRMQTRKAYYKLFKHLSWRDISSEELPWVFQKLDEILTRENIITGTIEKVLDIFSEAFLEEDLRELKETGALIKEDKIIYH</sequence>
<protein>
    <submittedName>
        <fullName evidence="1">Uncharacterized protein</fullName>
    </submittedName>
</protein>
<gene>
    <name evidence="1" type="ORF">C0197_01780</name>
</gene>